<dbReference type="Gene3D" id="3.30.360.10">
    <property type="entry name" value="Dihydrodipicolinate Reductase, domain 2"/>
    <property type="match status" value="1"/>
</dbReference>
<name>A0A8H6JFN0_9PEZI</name>
<sequence>MAPIRIGIVGLSSSATTAWASNAHLPYLLSPRGRSKFQITALLNSSVDAAQRAIAAYELPEGTKAYGSPSDLAADPDVDLVVVSTRVDTHYDAVLPSVEAGKDVYVEWPLAQDVAHGVELADAAKKAGGRTAVGIQGRTVPIHEKIRQLLKEGKIGKVLSSEAKAAGGSIDRDVLPTGLKYFADKAVGGNIVTIGFGHRKSTRHFRICSVLGEATSLEAHSQIQRPQVRIRDPSTKEIVDTVTSTVPDLIITTATIAPSDHVAENATLLARFRRGQPFKGEPALVWSINGEKGEIRVTSDASTALQAGAETSAVRIELHDFATDEVETVEWEWEGWQAELPVWSRSIGRLYEDFAEGKAVPTFEEAVRRHEQLETILGASS</sequence>
<dbReference type="SUPFAM" id="SSF51735">
    <property type="entry name" value="NAD(P)-binding Rossmann-fold domains"/>
    <property type="match status" value="1"/>
</dbReference>
<dbReference type="Pfam" id="PF01408">
    <property type="entry name" value="GFO_IDH_MocA"/>
    <property type="match status" value="1"/>
</dbReference>
<gene>
    <name evidence="3" type="ORF">CPLU01_15070</name>
</gene>
<feature type="domain" description="Gal80p-like C-terminal" evidence="2">
    <location>
        <begin position="144"/>
        <end position="298"/>
    </location>
</feature>
<accession>A0A8H6JFN0</accession>
<dbReference type="InterPro" id="IPR036291">
    <property type="entry name" value="NAD(P)-bd_dom_sf"/>
</dbReference>
<dbReference type="PANTHER" id="PTHR43708:SF1">
    <property type="entry name" value="GALACTOSE_LACTOSE METABOLISM REGULATORY PROTEIN GAL80"/>
    <property type="match status" value="1"/>
</dbReference>
<dbReference type="GO" id="GO:0000166">
    <property type="term" value="F:nucleotide binding"/>
    <property type="evidence" value="ECO:0007669"/>
    <property type="project" value="InterPro"/>
</dbReference>
<organism evidence="3 4">
    <name type="scientific">Colletotrichum plurivorum</name>
    <dbReference type="NCBI Taxonomy" id="2175906"/>
    <lineage>
        <taxon>Eukaryota</taxon>
        <taxon>Fungi</taxon>
        <taxon>Dikarya</taxon>
        <taxon>Ascomycota</taxon>
        <taxon>Pezizomycotina</taxon>
        <taxon>Sordariomycetes</taxon>
        <taxon>Hypocreomycetidae</taxon>
        <taxon>Glomerellales</taxon>
        <taxon>Glomerellaceae</taxon>
        <taxon>Colletotrichum</taxon>
        <taxon>Colletotrichum orchidearum species complex</taxon>
    </lineage>
</organism>
<dbReference type="Gene3D" id="3.40.50.720">
    <property type="entry name" value="NAD(P)-binding Rossmann-like Domain"/>
    <property type="match status" value="1"/>
</dbReference>
<reference evidence="3" key="1">
    <citation type="journal article" date="2020" name="Phytopathology">
        <title>Genome Sequence Resources of Colletotrichum truncatum, C. plurivorum, C. musicola, and C. sojae: Four Species Pathogenic to Soybean (Glycine max).</title>
        <authorList>
            <person name="Rogerio F."/>
            <person name="Boufleur T.R."/>
            <person name="Ciampi-Guillardi M."/>
            <person name="Sukno S.A."/>
            <person name="Thon M.R."/>
            <person name="Massola Junior N.S."/>
            <person name="Baroncelli R."/>
        </authorList>
    </citation>
    <scope>NUCLEOTIDE SEQUENCE</scope>
    <source>
        <strain evidence="3">LFN00145</strain>
    </source>
</reference>
<dbReference type="InterPro" id="IPR051317">
    <property type="entry name" value="Gfo/Idh/MocA_oxidoreduct"/>
</dbReference>
<dbReference type="EMBL" id="WIGO01000458">
    <property type="protein sequence ID" value="KAF6811665.1"/>
    <property type="molecule type" value="Genomic_DNA"/>
</dbReference>
<protein>
    <submittedName>
        <fullName evidence="3">Oxidoreductase family protein</fullName>
    </submittedName>
</protein>
<evidence type="ECO:0000259" key="1">
    <source>
        <dbReference type="Pfam" id="PF01408"/>
    </source>
</evidence>
<comment type="caution">
    <text evidence="3">The sequence shown here is derived from an EMBL/GenBank/DDBJ whole genome shotgun (WGS) entry which is preliminary data.</text>
</comment>
<dbReference type="SUPFAM" id="SSF55347">
    <property type="entry name" value="Glyceraldehyde-3-phosphate dehydrogenase-like, C-terminal domain"/>
    <property type="match status" value="1"/>
</dbReference>
<keyword evidence="4" id="KW-1185">Reference proteome</keyword>
<evidence type="ECO:0000313" key="3">
    <source>
        <dbReference type="EMBL" id="KAF6811665.1"/>
    </source>
</evidence>
<proteinExistence type="predicted"/>
<dbReference type="Pfam" id="PF22685">
    <property type="entry name" value="Gal80p_C-like"/>
    <property type="match status" value="1"/>
</dbReference>
<dbReference type="PANTHER" id="PTHR43708">
    <property type="entry name" value="CONSERVED EXPRESSED OXIDOREDUCTASE (EUROFUNG)"/>
    <property type="match status" value="1"/>
</dbReference>
<feature type="domain" description="Gfo/Idh/MocA-like oxidoreductase N-terminal" evidence="1">
    <location>
        <begin position="4"/>
        <end position="134"/>
    </location>
</feature>
<dbReference type="AlphaFoldDB" id="A0A8H6JFN0"/>
<dbReference type="InterPro" id="IPR000683">
    <property type="entry name" value="Gfo/Idh/MocA-like_OxRdtase_N"/>
</dbReference>
<evidence type="ECO:0000313" key="4">
    <source>
        <dbReference type="Proteomes" id="UP000654918"/>
    </source>
</evidence>
<dbReference type="Proteomes" id="UP000654918">
    <property type="component" value="Unassembled WGS sequence"/>
</dbReference>
<evidence type="ECO:0000259" key="2">
    <source>
        <dbReference type="Pfam" id="PF22685"/>
    </source>
</evidence>
<dbReference type="InterPro" id="IPR055080">
    <property type="entry name" value="Gal80p-like_C"/>
</dbReference>